<dbReference type="InterPro" id="IPR029602">
    <property type="entry name" value="IFT74"/>
</dbReference>
<dbReference type="OrthoDB" id="444379at2759"/>
<protein>
    <recommendedName>
        <fullName evidence="5">Intraflagellar transport protein 74 homolog</fullName>
    </recommendedName>
</protein>
<feature type="compositionally biased region" description="Low complexity" evidence="2">
    <location>
        <begin position="69"/>
        <end position="88"/>
    </location>
</feature>
<dbReference type="PANTHER" id="PTHR31432">
    <property type="entry name" value="INTRAFLAGELLAR TRANSPORT PROTEIN 74 HOMOLOG"/>
    <property type="match status" value="1"/>
</dbReference>
<dbReference type="GO" id="GO:0048487">
    <property type="term" value="F:beta-tubulin binding"/>
    <property type="evidence" value="ECO:0007669"/>
    <property type="project" value="InterPro"/>
</dbReference>
<reference evidence="3" key="2">
    <citation type="submission" date="2021-04" db="EMBL/GenBank/DDBJ databases">
        <title>Genome-wide patterns of bracovirus chromosomal integration into multiple host tissues during parasitism.</title>
        <authorList>
            <person name="Chebbi M.A.C."/>
        </authorList>
    </citation>
    <scope>NUCLEOTIDE SEQUENCE</scope>
    <source>
        <tissue evidence="3">Whole body</tissue>
    </source>
</reference>
<sequence>MESIRPVTGGQMIAEKSATQWQRDVDVKSDNNSERPKTSVSRPHTRHERPISRRGTQNQSTRNGSAFRAVTPARSGTAAAARPPSASAYSNRGSTANSRVNNLTSAMGMSRLNTGLPPTSQMSSGVFDRPITQHGIAGMRPATTRGLPMTRQIQDKRYFEGLIQLKLRELNQEIGAISNEIEAQKKERVTFAHYDNRAKDLAAELTELQGQLADYNIVMDKVASNVNKEDMEEDVREIKASNERLALEIESLFQQRRFKEQKLRDMEERIEIEEKKADRMIEAMDSNLRETYDNLVEERNKLQSDIGNLQKEMDLLMSEKYNLEEQIALSSIKQEAVKLGINIAEAEEKRAKLLDEQKNKMSPDEEREHLLNRVKQDNMDIVAAERKIAETESKIRQVEQELEQLETDLEDNQSEKQIKYNELRKREEAIEQFIPNFEQSKEEELKKLFGLEDKIVESLRKLAYATDHDINQLSINDEMAIFNIPSSENTNKQDKSFEVLSKEHIKLKQLLVKMESFEKKLNTEQIELTEKIKQKESELIVLEDLEGLKARSEVEHEELIAQRQQLKIQQPEREKELSAVRREYEELKSKLEKNDLYLQISALDDKLEKLIQDNEQTIRSINESESQMNYQSLKEEAFVLLEKYNSILKDNIKSI</sequence>
<proteinExistence type="predicted"/>
<dbReference type="AlphaFoldDB" id="A0A8J5QMY8"/>
<feature type="coiled-coil region" evidence="1">
    <location>
        <begin position="507"/>
        <end position="627"/>
    </location>
</feature>
<feature type="coiled-coil region" evidence="1">
    <location>
        <begin position="167"/>
        <end position="422"/>
    </location>
</feature>
<dbReference type="GO" id="GO:0035735">
    <property type="term" value="P:intraciliary transport involved in cilium assembly"/>
    <property type="evidence" value="ECO:0007669"/>
    <property type="project" value="TreeGrafter"/>
</dbReference>
<reference evidence="3" key="1">
    <citation type="submission" date="2020-03" db="EMBL/GenBank/DDBJ databases">
        <authorList>
            <person name="Chebbi M.A."/>
            <person name="Drezen J.M."/>
        </authorList>
    </citation>
    <scope>NUCLEOTIDE SEQUENCE</scope>
    <source>
        <tissue evidence="3">Whole body</tissue>
    </source>
</reference>
<evidence type="ECO:0008006" key="5">
    <source>
        <dbReference type="Google" id="ProtNLM"/>
    </source>
</evidence>
<feature type="compositionally biased region" description="Basic and acidic residues" evidence="2">
    <location>
        <begin position="23"/>
        <end position="37"/>
    </location>
</feature>
<keyword evidence="1" id="KW-0175">Coiled coil</keyword>
<feature type="compositionally biased region" description="Polar residues" evidence="2">
    <location>
        <begin position="54"/>
        <end position="64"/>
    </location>
</feature>
<evidence type="ECO:0000313" key="3">
    <source>
        <dbReference type="EMBL" id="KAG8036410.1"/>
    </source>
</evidence>
<dbReference type="PANTHER" id="PTHR31432:SF0">
    <property type="entry name" value="INTRAFLAGELLAR TRANSPORT PROTEIN 74 HOMOLOG"/>
    <property type="match status" value="1"/>
</dbReference>
<comment type="caution">
    <text evidence="3">The sequence shown here is derived from an EMBL/GenBank/DDBJ whole genome shotgun (WGS) entry which is preliminary data.</text>
</comment>
<accession>A0A8J5QMY8</accession>
<feature type="region of interest" description="Disordered" evidence="2">
    <location>
        <begin position="1"/>
        <end position="99"/>
    </location>
</feature>
<name>A0A8J5QMY8_9HYME</name>
<evidence type="ECO:0000256" key="2">
    <source>
        <dbReference type="SAM" id="MobiDB-lite"/>
    </source>
</evidence>
<evidence type="ECO:0000256" key="1">
    <source>
        <dbReference type="SAM" id="Coils"/>
    </source>
</evidence>
<dbReference type="EMBL" id="JAAOIC020000048">
    <property type="protein sequence ID" value="KAG8036410.1"/>
    <property type="molecule type" value="Genomic_DNA"/>
</dbReference>
<dbReference type="GO" id="GO:0030992">
    <property type="term" value="C:intraciliary transport particle B"/>
    <property type="evidence" value="ECO:0007669"/>
    <property type="project" value="InterPro"/>
</dbReference>
<keyword evidence="4" id="KW-1185">Reference proteome</keyword>
<gene>
    <name evidence="3" type="ORF">G9C98_003732</name>
</gene>
<dbReference type="GO" id="GO:0005929">
    <property type="term" value="C:cilium"/>
    <property type="evidence" value="ECO:0007669"/>
    <property type="project" value="TreeGrafter"/>
</dbReference>
<evidence type="ECO:0000313" key="4">
    <source>
        <dbReference type="Proteomes" id="UP000729913"/>
    </source>
</evidence>
<dbReference type="Proteomes" id="UP000729913">
    <property type="component" value="Unassembled WGS sequence"/>
</dbReference>
<organism evidence="3 4">
    <name type="scientific">Cotesia typhae</name>
    <dbReference type="NCBI Taxonomy" id="2053667"/>
    <lineage>
        <taxon>Eukaryota</taxon>
        <taxon>Metazoa</taxon>
        <taxon>Ecdysozoa</taxon>
        <taxon>Arthropoda</taxon>
        <taxon>Hexapoda</taxon>
        <taxon>Insecta</taxon>
        <taxon>Pterygota</taxon>
        <taxon>Neoptera</taxon>
        <taxon>Endopterygota</taxon>
        <taxon>Hymenoptera</taxon>
        <taxon>Apocrita</taxon>
        <taxon>Ichneumonoidea</taxon>
        <taxon>Braconidae</taxon>
        <taxon>Microgastrinae</taxon>
        <taxon>Cotesia</taxon>
    </lineage>
</organism>
<feature type="compositionally biased region" description="Polar residues" evidence="2">
    <location>
        <begin position="89"/>
        <end position="99"/>
    </location>
</feature>